<dbReference type="CDD" id="cd00212">
    <property type="entry name" value="PTS_IIB_glc"/>
    <property type="match status" value="1"/>
</dbReference>
<feature type="active site" description="Phosphocysteine intermediate; for EIIB activity" evidence="11">
    <location>
        <position position="31"/>
    </location>
</feature>
<keyword evidence="16" id="KW-1185">Reference proteome</keyword>
<dbReference type="InterPro" id="IPR001996">
    <property type="entry name" value="PTS_IIB_1"/>
</dbReference>
<protein>
    <submittedName>
        <fullName evidence="15">PTS transporter subunit EIIC</fullName>
    </submittedName>
</protein>
<evidence type="ECO:0000256" key="8">
    <source>
        <dbReference type="ARBA" id="ARBA00022777"/>
    </source>
</evidence>
<evidence type="ECO:0000256" key="3">
    <source>
        <dbReference type="ARBA" id="ARBA00022475"/>
    </source>
</evidence>
<dbReference type="InterPro" id="IPR013013">
    <property type="entry name" value="PTS_EIIC_1"/>
</dbReference>
<keyword evidence="5" id="KW-0808">Transferase</keyword>
<keyword evidence="10 12" id="KW-0472">Membrane</keyword>
<keyword evidence="4" id="KW-0762">Sugar transport</keyword>
<evidence type="ECO:0000256" key="5">
    <source>
        <dbReference type="ARBA" id="ARBA00022679"/>
    </source>
</evidence>
<feature type="transmembrane region" description="Helical" evidence="12">
    <location>
        <begin position="117"/>
        <end position="139"/>
    </location>
</feature>
<evidence type="ECO:0000313" key="16">
    <source>
        <dbReference type="Proteomes" id="UP000608071"/>
    </source>
</evidence>
<dbReference type="InterPro" id="IPR036878">
    <property type="entry name" value="Glu_permease_IIB"/>
</dbReference>
<dbReference type="InterPro" id="IPR003352">
    <property type="entry name" value="PTS_EIIC"/>
</dbReference>
<keyword evidence="3" id="KW-1003">Cell membrane</keyword>
<dbReference type="InterPro" id="IPR018113">
    <property type="entry name" value="PTrfase_EIIB_Cys"/>
</dbReference>
<evidence type="ECO:0000256" key="7">
    <source>
        <dbReference type="ARBA" id="ARBA00022692"/>
    </source>
</evidence>
<dbReference type="EMBL" id="JACSQL010000014">
    <property type="protein sequence ID" value="MBD7970624.1"/>
    <property type="molecule type" value="Genomic_DNA"/>
</dbReference>
<evidence type="ECO:0000256" key="6">
    <source>
        <dbReference type="ARBA" id="ARBA00022683"/>
    </source>
</evidence>
<dbReference type="PANTHER" id="PTHR30175:SF7">
    <property type="entry name" value="NEGATIVE REGULATOR OF SACY ACTIVITY"/>
    <property type="match status" value="1"/>
</dbReference>
<evidence type="ECO:0000256" key="1">
    <source>
        <dbReference type="ARBA" id="ARBA00004651"/>
    </source>
</evidence>
<feature type="transmembrane region" description="Helical" evidence="12">
    <location>
        <begin position="159"/>
        <end position="179"/>
    </location>
</feature>
<dbReference type="Gene3D" id="3.30.1360.60">
    <property type="entry name" value="Glucose permease domain IIB"/>
    <property type="match status" value="1"/>
</dbReference>
<evidence type="ECO:0000256" key="12">
    <source>
        <dbReference type="SAM" id="Phobius"/>
    </source>
</evidence>
<evidence type="ECO:0000256" key="10">
    <source>
        <dbReference type="ARBA" id="ARBA00023136"/>
    </source>
</evidence>
<comment type="subcellular location">
    <subcellularLocation>
        <location evidence="1">Cell membrane</location>
        <topology evidence="1">Multi-pass membrane protein</topology>
    </subcellularLocation>
</comment>
<proteinExistence type="predicted"/>
<dbReference type="SUPFAM" id="SSF55604">
    <property type="entry name" value="Glucose permease domain IIB"/>
    <property type="match status" value="1"/>
</dbReference>
<dbReference type="PROSITE" id="PS51103">
    <property type="entry name" value="PTS_EIIC_TYPE_1"/>
    <property type="match status" value="1"/>
</dbReference>
<evidence type="ECO:0000259" key="13">
    <source>
        <dbReference type="PROSITE" id="PS51098"/>
    </source>
</evidence>
<evidence type="ECO:0000259" key="14">
    <source>
        <dbReference type="PROSITE" id="PS51103"/>
    </source>
</evidence>
<dbReference type="Proteomes" id="UP000608071">
    <property type="component" value="Unassembled WGS sequence"/>
</dbReference>
<feature type="transmembrane region" description="Helical" evidence="12">
    <location>
        <begin position="419"/>
        <end position="441"/>
    </location>
</feature>
<dbReference type="RefSeq" id="WP_191803898.1">
    <property type="nucleotide sequence ID" value="NZ_JACSQL010000014.1"/>
</dbReference>
<dbReference type="InterPro" id="IPR050558">
    <property type="entry name" value="PTS_Sugar-Specific_Components"/>
</dbReference>
<keyword evidence="8" id="KW-0418">Kinase</keyword>
<evidence type="ECO:0000256" key="2">
    <source>
        <dbReference type="ARBA" id="ARBA00022448"/>
    </source>
</evidence>
<organism evidence="15 16">
    <name type="scientific">Paenibacillus gallinarum</name>
    <dbReference type="NCBI Taxonomy" id="2762232"/>
    <lineage>
        <taxon>Bacteria</taxon>
        <taxon>Bacillati</taxon>
        <taxon>Bacillota</taxon>
        <taxon>Bacilli</taxon>
        <taxon>Bacillales</taxon>
        <taxon>Paenibacillaceae</taxon>
        <taxon>Paenibacillus</taxon>
    </lineage>
</organism>
<evidence type="ECO:0000256" key="11">
    <source>
        <dbReference type="PROSITE-ProRule" id="PRU00421"/>
    </source>
</evidence>
<keyword evidence="2" id="KW-0813">Transport</keyword>
<accession>A0ABR8T4V2</accession>
<feature type="transmembrane region" description="Helical" evidence="12">
    <location>
        <begin position="447"/>
        <end position="470"/>
    </location>
</feature>
<keyword evidence="9 12" id="KW-1133">Transmembrane helix</keyword>
<evidence type="ECO:0000256" key="4">
    <source>
        <dbReference type="ARBA" id="ARBA00022597"/>
    </source>
</evidence>
<dbReference type="Pfam" id="PF00367">
    <property type="entry name" value="PTS_EIIB"/>
    <property type="match status" value="1"/>
</dbReference>
<feature type="domain" description="PTS EIIC type-1" evidence="14">
    <location>
        <begin position="112"/>
        <end position="479"/>
    </location>
</feature>
<reference evidence="15 16" key="1">
    <citation type="submission" date="2020-08" db="EMBL/GenBank/DDBJ databases">
        <title>A Genomic Blueprint of the Chicken Gut Microbiome.</title>
        <authorList>
            <person name="Gilroy R."/>
            <person name="Ravi A."/>
            <person name="Getino M."/>
            <person name="Pursley I."/>
            <person name="Horton D.L."/>
            <person name="Alikhan N.-F."/>
            <person name="Baker D."/>
            <person name="Gharbi K."/>
            <person name="Hall N."/>
            <person name="Watson M."/>
            <person name="Adriaenssens E.M."/>
            <person name="Foster-Nyarko E."/>
            <person name="Jarju S."/>
            <person name="Secka A."/>
            <person name="Antonio M."/>
            <person name="Oren A."/>
            <person name="Chaudhuri R."/>
            <person name="La Ragione R.M."/>
            <person name="Hildebrand F."/>
            <person name="Pallen M.J."/>
        </authorList>
    </citation>
    <scope>NUCLEOTIDE SEQUENCE [LARGE SCALE GENOMIC DNA]</scope>
    <source>
        <strain evidence="15 16">Sa2BVA9</strain>
    </source>
</reference>
<dbReference type="PROSITE" id="PS01035">
    <property type="entry name" value="PTS_EIIB_TYPE_1_CYS"/>
    <property type="match status" value="1"/>
</dbReference>
<evidence type="ECO:0000313" key="15">
    <source>
        <dbReference type="EMBL" id="MBD7970624.1"/>
    </source>
</evidence>
<feature type="domain" description="PTS EIIB type-1" evidence="13">
    <location>
        <begin position="9"/>
        <end position="92"/>
    </location>
</feature>
<comment type="caution">
    <text evidence="15">The sequence shown here is derived from an EMBL/GenBank/DDBJ whole genome shotgun (WGS) entry which is preliminary data.</text>
</comment>
<feature type="transmembrane region" description="Helical" evidence="12">
    <location>
        <begin position="231"/>
        <end position="250"/>
    </location>
</feature>
<dbReference type="NCBIfam" id="TIGR00826">
    <property type="entry name" value="EIIB_glc"/>
    <property type="match status" value="1"/>
</dbReference>
<feature type="transmembrane region" description="Helical" evidence="12">
    <location>
        <begin position="307"/>
        <end position="332"/>
    </location>
</feature>
<keyword evidence="6" id="KW-0598">Phosphotransferase system</keyword>
<dbReference type="Pfam" id="PF02378">
    <property type="entry name" value="PTS_EIIC"/>
    <property type="match status" value="1"/>
</dbReference>
<dbReference type="PROSITE" id="PS51098">
    <property type="entry name" value="PTS_EIIB_TYPE_1"/>
    <property type="match status" value="1"/>
</dbReference>
<feature type="transmembrane region" description="Helical" evidence="12">
    <location>
        <begin position="262"/>
        <end position="287"/>
    </location>
</feature>
<gene>
    <name evidence="15" type="ORF">H9647_21405</name>
</gene>
<name>A0ABR8T4V2_9BACL</name>
<evidence type="ECO:0000256" key="9">
    <source>
        <dbReference type="ARBA" id="ARBA00022989"/>
    </source>
</evidence>
<dbReference type="PANTHER" id="PTHR30175">
    <property type="entry name" value="PHOSPHOTRANSFERASE SYSTEM TRANSPORT PROTEIN"/>
    <property type="match status" value="1"/>
</dbReference>
<sequence>MKDKKKQYVTISEEILENIGGKENIAGVAHCATRLRIVLEDNDKADLKKVEDIDLVKGVFIAGDQLQIIFGAGLVNDIYAVFAKLTETEDMSLSDVKTKSSQKQNFFQQAIKSLSDVFIEIMPGILAAALLMGITGLLGQQGLFGEKSVIEMYPALEGINRLLSIVSSGIFTILPLLVAYSATKRYGGRPILGLVIGAIMLHPNLADAYEVAKGNVDPEVINILGLNIELVGFQGGIIIALMMGFVVAKLDQFFIKKVPNMIKLFLAPMLTVLVSSVLLFTIIGPLGRELAQFVTTSLLWTTQNLGIFGYMIFAGIQQIIVITGLHHVLGAVEAQLLIDTGRNFINPLMSVALFGQGGAVLGYVLLHRKNTKVKELGISAFGSVIFGVSEPAIFGVTLKYKFPLIAGCIGEAIAGGYVYLTKLTSIGFGTTALPGLAIVSAENHGHIHYIIAHLIALTCGGLFTIIYGNINKKRTELSS</sequence>
<feature type="transmembrane region" description="Helical" evidence="12">
    <location>
        <begin position="344"/>
        <end position="366"/>
    </location>
</feature>
<keyword evidence="7 12" id="KW-0812">Transmembrane</keyword>